<comment type="caution">
    <text evidence="1">The sequence shown here is derived from an EMBL/GenBank/DDBJ whole genome shotgun (WGS) entry which is preliminary data.</text>
</comment>
<reference evidence="1" key="1">
    <citation type="journal article" date="2022" name="bioRxiv">
        <title>Sequencing and chromosome-scale assembly of the giantPleurodeles waltlgenome.</title>
        <authorList>
            <person name="Brown T."/>
            <person name="Elewa A."/>
            <person name="Iarovenko S."/>
            <person name="Subramanian E."/>
            <person name="Araus A.J."/>
            <person name="Petzold A."/>
            <person name="Susuki M."/>
            <person name="Suzuki K.-i.T."/>
            <person name="Hayashi T."/>
            <person name="Toyoda A."/>
            <person name="Oliveira C."/>
            <person name="Osipova E."/>
            <person name="Leigh N.D."/>
            <person name="Simon A."/>
            <person name="Yun M.H."/>
        </authorList>
    </citation>
    <scope>NUCLEOTIDE SEQUENCE</scope>
    <source>
        <strain evidence="1">20211129_DDA</strain>
        <tissue evidence="1">Liver</tissue>
    </source>
</reference>
<dbReference type="Proteomes" id="UP001066276">
    <property type="component" value="Chromosome 8"/>
</dbReference>
<dbReference type="AlphaFoldDB" id="A0AAV7NX96"/>
<keyword evidence="2" id="KW-1185">Reference proteome</keyword>
<evidence type="ECO:0000313" key="1">
    <source>
        <dbReference type="EMBL" id="KAJ1119209.1"/>
    </source>
</evidence>
<accession>A0AAV7NX96</accession>
<gene>
    <name evidence="1" type="ORF">NDU88_007395</name>
</gene>
<protein>
    <submittedName>
        <fullName evidence="1">Uncharacterized protein</fullName>
    </submittedName>
</protein>
<proteinExistence type="predicted"/>
<sequence>MDYSSKVLQALKMLQDEGREDLLQDGVLEQAWVGSRRLKRASSDGVAATVIACTSPARKTKKNLQKSVAGMRITTSPEHVSAGRDNEGCGCRRGGKNFARRSGTSIRQRVVARGRGAFMKCAVAEDSRLRDCGVSVHALVVTHVDRAVKKQALLPSVIMSERGEGALEERELGTALKMAAPTAEHRDIVIVVSDNEEEEHTGEGSFSSGFEFVNVPVVRQDGGRLQLVPRLVSPMLHKVQEWDVNNQTICQTGQCIEFAEKGGLGMRGLLYGESDVSGKAGRAQFRLNFWQPGSSVLQPGCGGKHAMGGHEEQLSSVWLGWPADNQRMSVDVRTPPRHRSEDRARPGAARLISGDAFLPVPQNVNHLINEEQSTSWSAGCAEWNVDKEEELLDYEDGDKPEAVDLGQQRGREECFGVQTKCKRGRSFGVFQETTKRAVRSDCHGGGS</sequence>
<name>A0AAV7NX96_PLEWA</name>
<organism evidence="1 2">
    <name type="scientific">Pleurodeles waltl</name>
    <name type="common">Iberian ribbed newt</name>
    <dbReference type="NCBI Taxonomy" id="8319"/>
    <lineage>
        <taxon>Eukaryota</taxon>
        <taxon>Metazoa</taxon>
        <taxon>Chordata</taxon>
        <taxon>Craniata</taxon>
        <taxon>Vertebrata</taxon>
        <taxon>Euteleostomi</taxon>
        <taxon>Amphibia</taxon>
        <taxon>Batrachia</taxon>
        <taxon>Caudata</taxon>
        <taxon>Salamandroidea</taxon>
        <taxon>Salamandridae</taxon>
        <taxon>Pleurodelinae</taxon>
        <taxon>Pleurodeles</taxon>
    </lineage>
</organism>
<evidence type="ECO:0000313" key="2">
    <source>
        <dbReference type="Proteomes" id="UP001066276"/>
    </source>
</evidence>
<dbReference type="EMBL" id="JANPWB010000012">
    <property type="protein sequence ID" value="KAJ1119209.1"/>
    <property type="molecule type" value="Genomic_DNA"/>
</dbReference>